<keyword evidence="8" id="KW-0238">DNA-binding</keyword>
<evidence type="ECO:0000256" key="5">
    <source>
        <dbReference type="ARBA" id="ARBA00022705"/>
    </source>
</evidence>
<feature type="region of interest" description="Disordered" evidence="13">
    <location>
        <begin position="229"/>
        <end position="379"/>
    </location>
</feature>
<dbReference type="PROSITE" id="PS50172">
    <property type="entry name" value="BRCT"/>
    <property type="match status" value="1"/>
</dbReference>
<dbReference type="SUPFAM" id="SSF48019">
    <property type="entry name" value="post-AAA+ oligomerization domain-like"/>
    <property type="match status" value="1"/>
</dbReference>
<dbReference type="GO" id="GO:0061860">
    <property type="term" value="F:DNA clamp unloader activity"/>
    <property type="evidence" value="ECO:0000318"/>
    <property type="project" value="GO_Central"/>
</dbReference>
<dbReference type="InterPro" id="IPR013725">
    <property type="entry name" value="DNA_replication_fac_RFC1_C"/>
</dbReference>
<feature type="compositionally biased region" description="Basic and acidic residues" evidence="13">
    <location>
        <begin position="520"/>
        <end position="538"/>
    </location>
</feature>
<dbReference type="InterPro" id="IPR047854">
    <property type="entry name" value="RFC_lid"/>
</dbReference>
<dbReference type="PANTHER" id="PTHR23389">
    <property type="entry name" value="CHROMOSOME TRANSMISSION FIDELITY FACTOR 18"/>
    <property type="match status" value="1"/>
</dbReference>
<evidence type="ECO:0000256" key="9">
    <source>
        <dbReference type="ARBA" id="ARBA00023242"/>
    </source>
</evidence>
<dbReference type="Pfam" id="PF00533">
    <property type="entry name" value="BRCT"/>
    <property type="match status" value="1"/>
</dbReference>
<keyword evidence="14" id="KW-0472">Membrane</keyword>
<feature type="region of interest" description="Disordered" evidence="13">
    <location>
        <begin position="497"/>
        <end position="538"/>
    </location>
</feature>
<dbReference type="Gene3D" id="1.10.8.60">
    <property type="match status" value="1"/>
</dbReference>
<dbReference type="GO" id="GO:0005654">
    <property type="term" value="C:nucleoplasm"/>
    <property type="evidence" value="ECO:0007669"/>
    <property type="project" value="Ensembl"/>
</dbReference>
<reference evidence="16" key="2">
    <citation type="submission" date="2025-08" db="UniProtKB">
        <authorList>
            <consortium name="Ensembl"/>
        </authorList>
    </citation>
    <scope>IDENTIFICATION</scope>
</reference>
<dbReference type="CDD" id="cd17752">
    <property type="entry name" value="BRCT_RFC1"/>
    <property type="match status" value="1"/>
</dbReference>
<keyword evidence="14" id="KW-0812">Transmembrane</keyword>
<evidence type="ECO:0000256" key="3">
    <source>
        <dbReference type="ARBA" id="ARBA00020401"/>
    </source>
</evidence>
<comment type="subcellular location">
    <subcellularLocation>
        <location evidence="1 12">Nucleus</location>
    </subcellularLocation>
</comment>
<dbReference type="Gene3D" id="1.20.272.10">
    <property type="match status" value="1"/>
</dbReference>
<evidence type="ECO:0000313" key="16">
    <source>
        <dbReference type="Ensembl" id="ENSPTRP00000027523.4"/>
    </source>
</evidence>
<feature type="region of interest" description="Disordered" evidence="13">
    <location>
        <begin position="47"/>
        <end position="201"/>
    </location>
</feature>
<dbReference type="InParanoid" id="H2QPC6"/>
<dbReference type="SUPFAM" id="SSF52113">
    <property type="entry name" value="BRCT domain"/>
    <property type="match status" value="1"/>
</dbReference>
<feature type="region of interest" description="Disordered" evidence="13">
    <location>
        <begin position="1083"/>
        <end position="1110"/>
    </location>
</feature>
<sequence length="1199" mass="134115">MDIRKFFGVIPGGKKLVSETVKKNEKTKSDEETLKAKKGIKEIKVNSSRKEDDFKQKQPSKKKRIIYDSDSESEETLQVKNAKKPPEKLPVSSKPGKISRQDPVTYISETDEEDDFMCKKAASKSKENGRSTNSHLGTSNMKKNEENTKTKNKPLSPIKLTPTSVLDYFGTGSVQRSNKKMVASKRKELSQNTDESGLQDEAIAKQLQLDEDAELERQLHEDEEFARTLAMLDEEPKTKKARKDTEAGETFSSVQANLSKAEKHKYLHKVKTAQVSDERKSYSPRKQSKYESSKESQQHSKSSADKIGEVSSPKASSKLAIMKRKEESSYKEIEPVASKRKENAIKLKGETKTPKKTKSSPAKKESVSPEDSEKKRTNYQAYRSYLNREGPKALGSKEIPKGAENCLEGLIFVITGVLESIERDEAKSLIERYGGKVTGNVSKKTNYLVMGRDSGQSKSDKAAALGTKIIDEDGLLNLIRTMPGKKSKYEIAVETEMKKESKLERTPQKKVQGKRKISPSKKESESKKSRPTSKRDSLAKTIKKETDVFWKSLDFKEQVAEETSGDSKARNLADDSSENKVENLLWVDKYKPTSLKTIIGQQGDQSCANKLLRWLRNWQKSSSEDKKHAKFGKFSGKDDGSSFKAALLSGPPGVGKTTTASLVCQELGYSYVELNASDTRSKSSLKAIVAESLNNTSIKGFYSNGAASSVSTKHALIMDEVDGMAGNEDRGGIQELIGLIKHTKIPIICMCNDRNHPKIRSLVHYCFDLRFQRPRVEQIKGAMMSIAFKEGLKIPPPAMNEIILGANQDIRQVLHNLSMWCARSKALTYDQAKADSHRAKKDIKMGPFDVARKVFAAGEETAHMSLVDKSDLFFHDYSIAPLFVQENYIHVKPVAAGGDMKKHLMLLSRAADSICDGDLVDSQIRSKQNWSLLPAQAIYASVLPGELMRGYMTQFPTFPSWLGKHSSTGKHDRIVQDLALHMSLRTYSSKRTVNMDYLSLLRDALVQPLTSQGVDGVQDVVALMDTYYLMKEDFENIMEISSWGGKPSPFSKLDPKVKAAFTRAYNKEAHLTPYSLQAIKASRHSTSPSLDSEYNEELNEDDSQSDEKDQDAIETDAMIKLLKAVSGAVVAVSASWVAVVQDLDVCSLSSFLIKLQVKIRFVTEMNLFHLLINTAINYFVIFPLTEKDKIFKAFKTRKR</sequence>
<dbReference type="SMART" id="SM00382">
    <property type="entry name" value="AAA"/>
    <property type="match status" value="1"/>
</dbReference>
<dbReference type="Bgee" id="ENSPTRG00000015991">
    <property type="expression patterns" value="Expressed in spleen and 21 other cell types or tissues"/>
</dbReference>
<feature type="compositionally biased region" description="Basic and acidic residues" evidence="13">
    <location>
        <begin position="288"/>
        <end position="308"/>
    </location>
</feature>
<dbReference type="GO" id="GO:0005663">
    <property type="term" value="C:DNA replication factor C complex"/>
    <property type="evidence" value="ECO:0007669"/>
    <property type="project" value="Ensembl"/>
</dbReference>
<comment type="subunit">
    <text evidence="11">Large subunit of the RFC complex, an heteropentameric complex consisting of RFC1 and four small subunits RFC2, RFC3, RFC4 and RFC5; the RFC complex interacts with PCNA and the interaction involves RFC1.</text>
</comment>
<dbReference type="EMBL" id="AACZ04033771">
    <property type="status" value="NOT_ANNOTATED_CDS"/>
    <property type="molecule type" value="Genomic_DNA"/>
</dbReference>
<dbReference type="FunCoup" id="H2QPC6">
    <property type="interactions" value="3306"/>
</dbReference>
<dbReference type="InterPro" id="IPR036420">
    <property type="entry name" value="BRCT_dom_sf"/>
</dbReference>
<feature type="compositionally biased region" description="Basic and acidic residues" evidence="13">
    <location>
        <begin position="497"/>
        <end position="507"/>
    </location>
</feature>
<feature type="compositionally biased region" description="Basic residues" evidence="13">
    <location>
        <begin position="262"/>
        <end position="271"/>
    </location>
</feature>
<dbReference type="PIRSF" id="PIRSF036578">
    <property type="entry name" value="RFC1"/>
    <property type="match status" value="1"/>
</dbReference>
<dbReference type="Pfam" id="PF25361">
    <property type="entry name" value="AAA_lid_RFC1"/>
    <property type="match status" value="1"/>
</dbReference>
<evidence type="ECO:0000313" key="18">
    <source>
        <dbReference type="VGNC" id="VGNC:2002"/>
    </source>
</evidence>
<evidence type="ECO:0000256" key="10">
    <source>
        <dbReference type="ARBA" id="ARBA00054501"/>
    </source>
</evidence>
<dbReference type="Ensembl" id="ENSPTRT00000029829.4">
    <property type="protein sequence ID" value="ENSPTRP00000027523.4"/>
    <property type="gene ID" value="ENSPTRG00000015991.6"/>
</dbReference>
<dbReference type="GO" id="GO:0006261">
    <property type="term" value="P:DNA-templated DNA replication"/>
    <property type="evidence" value="ECO:0007669"/>
    <property type="project" value="Ensembl"/>
</dbReference>
<dbReference type="PANTHER" id="PTHR23389:SF6">
    <property type="entry name" value="REPLICATION FACTOR C SUBUNIT 1"/>
    <property type="match status" value="1"/>
</dbReference>
<dbReference type="InterPro" id="IPR003593">
    <property type="entry name" value="AAA+_ATPase"/>
</dbReference>
<dbReference type="CDD" id="cd18140">
    <property type="entry name" value="HLD_clamp_RFC"/>
    <property type="match status" value="1"/>
</dbReference>
<dbReference type="Proteomes" id="UP000002277">
    <property type="component" value="Chromosome 4"/>
</dbReference>
<dbReference type="InterPro" id="IPR012178">
    <property type="entry name" value="RFC1"/>
</dbReference>
<reference evidence="16" key="3">
    <citation type="submission" date="2025-09" db="UniProtKB">
        <authorList>
            <consortium name="Ensembl"/>
        </authorList>
    </citation>
    <scope>IDENTIFICATION</scope>
</reference>
<keyword evidence="6 12" id="KW-0547">Nucleotide-binding</keyword>
<dbReference type="SUPFAM" id="SSF52540">
    <property type="entry name" value="P-loop containing nucleoside triphosphate hydrolases"/>
    <property type="match status" value="1"/>
</dbReference>
<dbReference type="Pfam" id="PF08519">
    <property type="entry name" value="RFC1"/>
    <property type="match status" value="1"/>
</dbReference>
<dbReference type="FunFam" id="1.10.8.60:FF:000021">
    <property type="entry name" value="Replication factor C subunit 1"/>
    <property type="match status" value="1"/>
</dbReference>
<dbReference type="FunFam" id="3.40.50.10190:FF:000001">
    <property type="entry name" value="Replication factor C subunit 1"/>
    <property type="match status" value="1"/>
</dbReference>
<feature type="compositionally biased region" description="Basic and acidic residues" evidence="13">
    <location>
        <begin position="323"/>
        <end position="353"/>
    </location>
</feature>
<evidence type="ECO:0000256" key="13">
    <source>
        <dbReference type="SAM" id="MobiDB-lite"/>
    </source>
</evidence>
<evidence type="ECO:0000256" key="2">
    <source>
        <dbReference type="ARBA" id="ARBA00006116"/>
    </source>
</evidence>
<comment type="function">
    <text evidence="10">Subunit of the replication factor C (RFC) complex which acts during elongation of primed DNA templates by DNA polymerases delta and epsilon, and is necessary for ATP-dependent loading of proliferating cell nuclear antigen (PCNA) onto primed DNA. This subunit binds to the primer-template junction. Binds the PO-B transcription element as well as other GA rich DNA sequences. Can bind single- or double-stranded DNA.</text>
</comment>
<evidence type="ECO:0000313" key="17">
    <source>
        <dbReference type="Proteomes" id="UP000002277"/>
    </source>
</evidence>
<feature type="compositionally biased region" description="Basic and acidic residues" evidence="13">
    <location>
        <begin position="47"/>
        <end position="56"/>
    </location>
</feature>
<reference evidence="16 17" key="1">
    <citation type="journal article" date="2005" name="Nature">
        <title>Initial sequence of the chimpanzee genome and comparison with the human genome.</title>
        <authorList>
            <consortium name="Chimpanzee sequencing and analysis consortium"/>
        </authorList>
    </citation>
    <scope>NUCLEOTIDE SEQUENCE [LARGE SCALE GENOMIC DNA]</scope>
</reference>
<feature type="compositionally biased region" description="Acidic residues" evidence="13">
    <location>
        <begin position="1093"/>
        <end position="1104"/>
    </location>
</feature>
<dbReference type="InterPro" id="IPR003959">
    <property type="entry name" value="ATPase_AAA_core"/>
</dbReference>
<proteinExistence type="inferred from homology"/>
<feature type="compositionally biased region" description="Basic and acidic residues" evidence="13">
    <location>
        <begin position="234"/>
        <end position="246"/>
    </location>
</feature>
<keyword evidence="17" id="KW-1185">Reference proteome</keyword>
<keyword evidence="5 12" id="KW-0235">DNA replication</keyword>
<evidence type="ECO:0000256" key="8">
    <source>
        <dbReference type="ARBA" id="ARBA00023125"/>
    </source>
</evidence>
<comment type="similarity">
    <text evidence="2 12">Belongs to the activator 1 large subunit family.</text>
</comment>
<dbReference type="FunFam" id="3.40.50.300:FF:000395">
    <property type="entry name" value="Replication factor C subunit 1"/>
    <property type="match status" value="1"/>
</dbReference>
<dbReference type="InterPro" id="IPR027417">
    <property type="entry name" value="P-loop_NTPase"/>
</dbReference>
<feature type="compositionally biased region" description="Polar residues" evidence="13">
    <location>
        <begin position="130"/>
        <end position="141"/>
    </location>
</feature>
<dbReference type="SMART" id="SM00292">
    <property type="entry name" value="BRCT"/>
    <property type="match status" value="1"/>
</dbReference>
<gene>
    <name evidence="16 18" type="primary">RFC1</name>
</gene>
<evidence type="ECO:0000256" key="6">
    <source>
        <dbReference type="ARBA" id="ARBA00022741"/>
    </source>
</evidence>
<name>H2QPC6_PANTR</name>
<dbReference type="AlphaFoldDB" id="H2QPC6"/>
<dbReference type="GO" id="GO:0031391">
    <property type="term" value="C:Elg1 RFC-like complex"/>
    <property type="evidence" value="ECO:0007669"/>
    <property type="project" value="Ensembl"/>
</dbReference>
<feature type="compositionally biased region" description="Basic and acidic residues" evidence="13">
    <location>
        <begin position="362"/>
        <end position="376"/>
    </location>
</feature>
<dbReference type="eggNOG" id="KOG1968">
    <property type="taxonomic scope" value="Eukaryota"/>
</dbReference>
<evidence type="ECO:0000256" key="12">
    <source>
        <dbReference type="PIRNR" id="PIRNR036578"/>
    </source>
</evidence>
<keyword evidence="4" id="KW-0597">Phosphoprotein</keyword>
<evidence type="ECO:0000256" key="11">
    <source>
        <dbReference type="ARBA" id="ARBA00064311"/>
    </source>
</evidence>
<accession>H2QPC6</accession>
<organism evidence="16 17">
    <name type="scientific">Pan troglodytes</name>
    <name type="common">Chimpanzee</name>
    <dbReference type="NCBI Taxonomy" id="9598"/>
    <lineage>
        <taxon>Eukaryota</taxon>
        <taxon>Metazoa</taxon>
        <taxon>Chordata</taxon>
        <taxon>Craniata</taxon>
        <taxon>Vertebrata</taxon>
        <taxon>Euteleostomi</taxon>
        <taxon>Mammalia</taxon>
        <taxon>Eutheria</taxon>
        <taxon>Euarchontoglires</taxon>
        <taxon>Primates</taxon>
        <taxon>Haplorrhini</taxon>
        <taxon>Catarrhini</taxon>
        <taxon>Hominidae</taxon>
        <taxon>Pan</taxon>
    </lineage>
</organism>
<dbReference type="GO" id="GO:0005634">
    <property type="term" value="C:nucleus"/>
    <property type="evidence" value="ECO:0000318"/>
    <property type="project" value="GO_Central"/>
</dbReference>
<evidence type="ECO:0000256" key="14">
    <source>
        <dbReference type="SAM" id="Phobius"/>
    </source>
</evidence>
<evidence type="ECO:0000256" key="7">
    <source>
        <dbReference type="ARBA" id="ARBA00022840"/>
    </source>
</evidence>
<keyword evidence="9 12" id="KW-0539">Nucleus</keyword>
<dbReference type="GeneTree" id="ENSGT00730000111066"/>
<evidence type="ECO:0000256" key="1">
    <source>
        <dbReference type="ARBA" id="ARBA00004123"/>
    </source>
</evidence>
<keyword evidence="14" id="KW-1133">Transmembrane helix</keyword>
<dbReference type="GO" id="GO:0003677">
    <property type="term" value="F:DNA binding"/>
    <property type="evidence" value="ECO:0000318"/>
    <property type="project" value="GO_Central"/>
</dbReference>
<keyword evidence="7 12" id="KW-0067">ATP-binding</keyword>
<protein>
    <recommendedName>
        <fullName evidence="3 12">Replication factor C subunit 1</fullName>
    </recommendedName>
</protein>
<dbReference type="VGNC" id="VGNC:2002">
    <property type="gene designation" value="RFC1"/>
</dbReference>
<dbReference type="Gene3D" id="3.40.50.300">
    <property type="entry name" value="P-loop containing nucleotide triphosphate hydrolases"/>
    <property type="match status" value="1"/>
</dbReference>
<dbReference type="GO" id="GO:0003689">
    <property type="term" value="F:DNA clamp loader activity"/>
    <property type="evidence" value="ECO:0007669"/>
    <property type="project" value="UniProtKB-UniRule"/>
</dbReference>
<dbReference type="Pfam" id="PF00004">
    <property type="entry name" value="AAA"/>
    <property type="match status" value="1"/>
</dbReference>
<dbReference type="Gene3D" id="3.40.50.10190">
    <property type="entry name" value="BRCT domain"/>
    <property type="match status" value="1"/>
</dbReference>
<dbReference type="FunFam" id="1.20.272.10:FF:000005">
    <property type="entry name" value="Replication factor C subunit 1"/>
    <property type="match status" value="1"/>
</dbReference>
<dbReference type="InterPro" id="IPR001357">
    <property type="entry name" value="BRCT_dom"/>
</dbReference>
<feature type="transmembrane region" description="Helical" evidence="14">
    <location>
        <begin position="1167"/>
        <end position="1185"/>
    </location>
</feature>
<evidence type="ECO:0000256" key="4">
    <source>
        <dbReference type="ARBA" id="ARBA00022553"/>
    </source>
</evidence>
<dbReference type="HOGENOM" id="CLU_003574_0_0_1"/>
<feature type="domain" description="BRCT" evidence="15">
    <location>
        <begin position="402"/>
        <end position="480"/>
    </location>
</feature>
<dbReference type="GO" id="GO:0006281">
    <property type="term" value="P:DNA repair"/>
    <property type="evidence" value="ECO:0007669"/>
    <property type="project" value="InterPro"/>
</dbReference>
<dbReference type="CDD" id="cd00009">
    <property type="entry name" value="AAA"/>
    <property type="match status" value="1"/>
</dbReference>
<dbReference type="GO" id="GO:0005524">
    <property type="term" value="F:ATP binding"/>
    <property type="evidence" value="ECO:0007669"/>
    <property type="project" value="UniProtKB-UniRule"/>
</dbReference>
<dbReference type="InterPro" id="IPR008921">
    <property type="entry name" value="DNA_pol3_clamp-load_cplx_C"/>
</dbReference>
<dbReference type="GO" id="GO:0016887">
    <property type="term" value="F:ATP hydrolysis activity"/>
    <property type="evidence" value="ECO:0007669"/>
    <property type="project" value="InterPro"/>
</dbReference>
<evidence type="ECO:0000259" key="15">
    <source>
        <dbReference type="PROSITE" id="PS50172"/>
    </source>
</evidence>